<evidence type="ECO:0000313" key="2">
    <source>
        <dbReference type="Proteomes" id="UP001472677"/>
    </source>
</evidence>
<protein>
    <submittedName>
        <fullName evidence="1">Uncharacterized protein</fullName>
    </submittedName>
</protein>
<dbReference type="EMBL" id="JBBPBM010000424">
    <property type="protein sequence ID" value="KAK8495569.1"/>
    <property type="molecule type" value="Genomic_DNA"/>
</dbReference>
<gene>
    <name evidence="1" type="ORF">V6N12_073344</name>
</gene>
<name>A0ABR2AP51_9ROSI</name>
<evidence type="ECO:0000313" key="1">
    <source>
        <dbReference type="EMBL" id="KAK8495569.1"/>
    </source>
</evidence>
<keyword evidence="2" id="KW-1185">Reference proteome</keyword>
<comment type="caution">
    <text evidence="1">The sequence shown here is derived from an EMBL/GenBank/DDBJ whole genome shotgun (WGS) entry which is preliminary data.</text>
</comment>
<proteinExistence type="predicted"/>
<dbReference type="Proteomes" id="UP001472677">
    <property type="component" value="Unassembled WGS sequence"/>
</dbReference>
<accession>A0ABR2AP51</accession>
<sequence>MITTSKQPPNHCFPPPIIDETLKDDLSCDDVEHIKEIETPNDIRTSKSKTSQPAMVSSKTATTKLGLSSPFDFLVYLKTKPQKLQNGLNRLWVTVATAGVGLMRHHHPKNSSQSPLSSFSLALPKSYLQMP</sequence>
<reference evidence="1 2" key="1">
    <citation type="journal article" date="2024" name="G3 (Bethesda)">
        <title>Genome assembly of Hibiscus sabdariffa L. provides insights into metabolisms of medicinal natural products.</title>
        <authorList>
            <person name="Kim T."/>
        </authorList>
    </citation>
    <scope>NUCLEOTIDE SEQUENCE [LARGE SCALE GENOMIC DNA]</scope>
    <source>
        <strain evidence="1">TK-2024</strain>
        <tissue evidence="1">Old leaves</tissue>
    </source>
</reference>
<organism evidence="1 2">
    <name type="scientific">Hibiscus sabdariffa</name>
    <name type="common">roselle</name>
    <dbReference type="NCBI Taxonomy" id="183260"/>
    <lineage>
        <taxon>Eukaryota</taxon>
        <taxon>Viridiplantae</taxon>
        <taxon>Streptophyta</taxon>
        <taxon>Embryophyta</taxon>
        <taxon>Tracheophyta</taxon>
        <taxon>Spermatophyta</taxon>
        <taxon>Magnoliopsida</taxon>
        <taxon>eudicotyledons</taxon>
        <taxon>Gunneridae</taxon>
        <taxon>Pentapetalae</taxon>
        <taxon>rosids</taxon>
        <taxon>malvids</taxon>
        <taxon>Malvales</taxon>
        <taxon>Malvaceae</taxon>
        <taxon>Malvoideae</taxon>
        <taxon>Hibiscus</taxon>
    </lineage>
</organism>